<gene>
    <name evidence="1" type="ORF">EDE15_3235</name>
</gene>
<name>A0A3R9NZU9_9BACT</name>
<dbReference type="EMBL" id="RSDW01000001">
    <property type="protein sequence ID" value="RSL17697.1"/>
    <property type="molecule type" value="Genomic_DNA"/>
</dbReference>
<accession>A0A3R9NZU9</accession>
<comment type="caution">
    <text evidence="1">The sequence shown here is derived from an EMBL/GenBank/DDBJ whole genome shotgun (WGS) entry which is preliminary data.</text>
</comment>
<proteinExistence type="predicted"/>
<evidence type="ECO:0000313" key="2">
    <source>
        <dbReference type="Proteomes" id="UP000269669"/>
    </source>
</evidence>
<organism evidence="1 2">
    <name type="scientific">Edaphobacter aggregans</name>
    <dbReference type="NCBI Taxonomy" id="570835"/>
    <lineage>
        <taxon>Bacteria</taxon>
        <taxon>Pseudomonadati</taxon>
        <taxon>Acidobacteriota</taxon>
        <taxon>Terriglobia</taxon>
        <taxon>Terriglobales</taxon>
        <taxon>Acidobacteriaceae</taxon>
        <taxon>Edaphobacter</taxon>
    </lineage>
</organism>
<keyword evidence="2" id="KW-1185">Reference proteome</keyword>
<dbReference type="AlphaFoldDB" id="A0A3R9NZU9"/>
<sequence length="455" mass="48714">MCSYTGLNRSCTLTIDRLRPSTPPIIYARTDAIITVKVINPSPFEDLSLDWKSTTTLLPPDAFATAFSALASVGGKITLLSSTSKGIARGPADISSDQESLLSEIQDDPSVLLAKPGLEMIKQVLQAPPVDICSKKDPRPWTNAKEWKADVELALRNAIVAARKSMSTTEDLAKKVDDLGAEIRALPADQTFTAVLKQNQTILTNAIQARLQLGVRFQTLLDALDVIPDKGVALKSDTAIRDSDTKDKNYQSQVWGLNYLNKLTPVAKRVSTTTPAADPGLLGTLAETPVKQPIISVTVQFQSPQRLEVSSGLMVPTSPYHTYTKASVATNGIVTDNIVQENLTYTVVPVVSVNFLIGRELIARKQRVATFATVAVGYNPATSAVEFGTGLAFSWRSIVLSGLADVGRDMQLAGGFKIGESLGLTNAATPLTTTRWGIRPAVALSVRIPLGGASK</sequence>
<reference evidence="1 2" key="1">
    <citation type="submission" date="2018-12" db="EMBL/GenBank/DDBJ databases">
        <title>Sequencing of bacterial isolates from soil warming experiment in Harvard Forest, Massachusetts, USA.</title>
        <authorList>
            <person name="Deangelis K."/>
        </authorList>
    </citation>
    <scope>NUCLEOTIDE SEQUENCE [LARGE SCALE GENOMIC DNA]</scope>
    <source>
        <strain evidence="1 2">EB153</strain>
    </source>
</reference>
<evidence type="ECO:0000313" key="1">
    <source>
        <dbReference type="EMBL" id="RSL17697.1"/>
    </source>
</evidence>
<protein>
    <submittedName>
        <fullName evidence="1">Uncharacterized protein</fullName>
    </submittedName>
</protein>
<dbReference type="Proteomes" id="UP000269669">
    <property type="component" value="Unassembled WGS sequence"/>
</dbReference>